<evidence type="ECO:0000256" key="3">
    <source>
        <dbReference type="ARBA" id="ARBA00022837"/>
    </source>
</evidence>
<dbReference type="SMART" id="SM00237">
    <property type="entry name" value="Calx_beta"/>
    <property type="match status" value="4"/>
</dbReference>
<organism evidence="6 7">
    <name type="scientific">Arenibacter algicola</name>
    <dbReference type="NCBI Taxonomy" id="616991"/>
    <lineage>
        <taxon>Bacteria</taxon>
        <taxon>Pseudomonadati</taxon>
        <taxon>Bacteroidota</taxon>
        <taxon>Flavobacteriia</taxon>
        <taxon>Flavobacteriales</taxon>
        <taxon>Flavobacteriaceae</taxon>
        <taxon>Arenibacter</taxon>
    </lineage>
</organism>
<dbReference type="InterPro" id="IPR038081">
    <property type="entry name" value="CalX-like_sf"/>
</dbReference>
<gene>
    <name evidence="6" type="ORF">AREALGSMS7_04566</name>
</gene>
<evidence type="ECO:0000259" key="5">
    <source>
        <dbReference type="PROSITE" id="PS50022"/>
    </source>
</evidence>
<evidence type="ECO:0000313" key="6">
    <source>
        <dbReference type="EMBL" id="ASO07964.1"/>
    </source>
</evidence>
<feature type="domain" description="F5/8 type C" evidence="5">
    <location>
        <begin position="876"/>
        <end position="1019"/>
    </location>
</feature>
<evidence type="ECO:0000256" key="2">
    <source>
        <dbReference type="ARBA" id="ARBA00022737"/>
    </source>
</evidence>
<dbReference type="NCBIfam" id="TIGR04183">
    <property type="entry name" value="Por_Secre_tail"/>
    <property type="match status" value="1"/>
</dbReference>
<dbReference type="PANTHER" id="PTHR11878:SF65">
    <property type="entry name" value="NA_CA-EXCHANGE PROTEIN, ISOFORM G"/>
    <property type="match status" value="1"/>
</dbReference>
<name>A0A221V306_9FLAO</name>
<dbReference type="Pfam" id="PF03160">
    <property type="entry name" value="Calx-beta"/>
    <property type="match status" value="4"/>
</dbReference>
<dbReference type="GO" id="GO:0030001">
    <property type="term" value="P:metal ion transport"/>
    <property type="evidence" value="ECO:0007669"/>
    <property type="project" value="TreeGrafter"/>
</dbReference>
<dbReference type="InterPro" id="IPR003644">
    <property type="entry name" value="Calx_beta"/>
</dbReference>
<dbReference type="Gene3D" id="2.60.40.2030">
    <property type="match status" value="4"/>
</dbReference>
<dbReference type="InterPro" id="IPR008979">
    <property type="entry name" value="Galactose-bd-like_sf"/>
</dbReference>
<dbReference type="InterPro" id="IPR051171">
    <property type="entry name" value="CaCA"/>
</dbReference>
<evidence type="ECO:0000313" key="7">
    <source>
        <dbReference type="Proteomes" id="UP000204551"/>
    </source>
</evidence>
<dbReference type="GO" id="GO:0016020">
    <property type="term" value="C:membrane"/>
    <property type="evidence" value="ECO:0007669"/>
    <property type="project" value="InterPro"/>
</dbReference>
<dbReference type="GO" id="GO:0007154">
    <property type="term" value="P:cell communication"/>
    <property type="evidence" value="ECO:0007669"/>
    <property type="project" value="InterPro"/>
</dbReference>
<dbReference type="KEGG" id="aalg:AREALGSMS7_04566"/>
<proteinExistence type="predicted"/>
<dbReference type="Proteomes" id="UP000204551">
    <property type="component" value="Chromosome"/>
</dbReference>
<reference evidence="6 7" key="1">
    <citation type="submission" date="2017-07" db="EMBL/GenBank/DDBJ databases">
        <title>Genome Sequence of Arenibacter algicola Strain SMS7 Isolated from a culture of the Diatom Skeletonema marinoi.</title>
        <authorList>
            <person name="Topel M."/>
            <person name="Pinder M.I.M."/>
            <person name="Johansson O.N."/>
            <person name="Kourtchenko O."/>
            <person name="Godhe A."/>
            <person name="Clarke A.K."/>
        </authorList>
    </citation>
    <scope>NUCLEOTIDE SEQUENCE [LARGE SCALE GENOMIC DNA]</scope>
    <source>
        <strain evidence="6 7">SMS7</strain>
    </source>
</reference>
<dbReference type="InterPro" id="IPR000421">
    <property type="entry name" value="FA58C"/>
</dbReference>
<dbReference type="PANTHER" id="PTHR11878">
    <property type="entry name" value="SODIUM/CALCIUM EXCHANGER"/>
    <property type="match status" value="1"/>
</dbReference>
<dbReference type="PROSITE" id="PS50022">
    <property type="entry name" value="FA58C_3"/>
    <property type="match status" value="2"/>
</dbReference>
<evidence type="ECO:0000256" key="4">
    <source>
        <dbReference type="ARBA" id="ARBA00023065"/>
    </source>
</evidence>
<dbReference type="Pfam" id="PF18962">
    <property type="entry name" value="Por_Secre_tail"/>
    <property type="match status" value="1"/>
</dbReference>
<accession>A0A221V306</accession>
<sequence length="1145" mass="120421">MFVAFCNFAVSNAQNTSVYVSAHPDDWQLFMNPNAYNSVKGANEKVIFLHTTAGDAGNSTGSNGYYLAREEGSLRAIRFMSNAFTSGSGLGTNMNETVVTINGHQITKFTYRNAVAYFLRLPDGSPSGNGYTLHNNNSLRKFYDGITSSISAIDGSTTYNSISDLRTTIQNIIEMEAGPSDNIIMNSADHDTSINPDDHSDHIYSSKIIQDVGNIIGGVTTNLYIDYYTSLKAQNVFGDAFLINAGTWGATASGITDKFHYGTWDPEHNVWLDKQYFRTISSSSNPNITITATDDSASESPLDNGSFTVSLPSVNTGAAITVNYTVSGTAIQGSDYTALSGSVSIPNGAQSANITVAPINDTEVEPSETVIVTLATGTGYNIGSPSSATVNITSEDTSPFDVSIAASDASASESPLDNGTLTVSLSSVNTGTAITVNYTVGGSATQGSDYTALSGSVNIPNGAQSATITVVPVNDTAVEPVETVIVTLASGTGYTVGSPSSATVNITSEDTSPSGTNIALNKTTSSSSYESGHSSSYAVDNNYALTSWWGASPFPQWWQVDLGADYDLNKVVVVNYYDGSRYYQYDIQYSSDGSTWSTLIDNNSNTVPATSQGSSYSINNTRARYLRVNMNYNSANVGVHIVEFEAYGTLSYNANPNVSITANDASASESPLDNGSFTVSLPSVNTGAAITVNYTVSGTAIQGSDYTALSGSVSIPNGAQSANITVAPINDTEVEPSETVIVTLATGTGYNIGSPSSATVNITSEDTSPFDVSIAASDASASESPLDNGTLTVSLSSVNTGTAITVNYTVGGSATQGSDYTALSGSVNIPNGAQSATITVVPVNDTAVEPVETVIVTLASGTGYTVGSPSSATVNITSEDTSPSGTNIALNKTTSSSSYESGHSSSYAVDNNYALTSWWGASPFPQWWQVDLGADYDLNKVVVVNYYDGSRYYQYDIQYSSDGSTWSTLIDNNSNTVPATSQGSSYSINNTRARYLRVNMNYNSANVGVHIVEFEAYGTLTSNSLSSKNSLNLTSVASAVKATTATTGTTEDLPVAINPENYSLSIYPNPVLKGDQINLKVDLPIENNALIEVFTLDGRIIHNKEYSFNAGTNEIEIPSNQISSGVLVVKANVQGEVINKKLIVQ</sequence>
<keyword evidence="4" id="KW-0813">Transport</keyword>
<feature type="domain" description="F5/8 type C" evidence="5">
    <location>
        <begin position="506"/>
        <end position="649"/>
    </location>
</feature>
<dbReference type="Pfam" id="PF22633">
    <property type="entry name" value="F5_F8_type_C_2"/>
    <property type="match status" value="2"/>
</dbReference>
<keyword evidence="2" id="KW-0677">Repeat</keyword>
<dbReference type="SUPFAM" id="SSF141072">
    <property type="entry name" value="CalX-like"/>
    <property type="match status" value="4"/>
</dbReference>
<dbReference type="InterPro" id="IPR026444">
    <property type="entry name" value="Secre_tail"/>
</dbReference>
<dbReference type="SUPFAM" id="SSF49785">
    <property type="entry name" value="Galactose-binding domain-like"/>
    <property type="match status" value="2"/>
</dbReference>
<dbReference type="AlphaFoldDB" id="A0A221V306"/>
<dbReference type="EMBL" id="CP022515">
    <property type="protein sequence ID" value="ASO07964.1"/>
    <property type="molecule type" value="Genomic_DNA"/>
</dbReference>
<protein>
    <submittedName>
        <fullName evidence="6">Calx-beta domain protein</fullName>
    </submittedName>
</protein>
<keyword evidence="1" id="KW-0732">Signal</keyword>
<keyword evidence="3" id="KW-0106">Calcium</keyword>
<evidence type="ECO:0000256" key="1">
    <source>
        <dbReference type="ARBA" id="ARBA00022729"/>
    </source>
</evidence>
<keyword evidence="4" id="KW-0406">Ion transport</keyword>
<dbReference type="Gene3D" id="2.60.120.260">
    <property type="entry name" value="Galactose-binding domain-like"/>
    <property type="match status" value="2"/>
</dbReference>